<evidence type="ECO:0000259" key="4">
    <source>
        <dbReference type="PROSITE" id="PS50110"/>
    </source>
</evidence>
<dbReference type="InterPro" id="IPR001867">
    <property type="entry name" value="OmpR/PhoB-type_DNA-bd"/>
</dbReference>
<dbReference type="EMBL" id="JAASQI010000006">
    <property type="protein sequence ID" value="NIJ58750.1"/>
    <property type="molecule type" value="Genomic_DNA"/>
</dbReference>
<dbReference type="PROSITE" id="PS51755">
    <property type="entry name" value="OMPR_PHOB"/>
    <property type="match status" value="1"/>
</dbReference>
<feature type="domain" description="Response regulatory" evidence="4">
    <location>
        <begin position="2"/>
        <end position="116"/>
    </location>
</feature>
<dbReference type="SMART" id="SM00448">
    <property type="entry name" value="REC"/>
    <property type="match status" value="1"/>
</dbReference>
<dbReference type="Proteomes" id="UP001429580">
    <property type="component" value="Unassembled WGS sequence"/>
</dbReference>
<dbReference type="Gene3D" id="3.40.50.2300">
    <property type="match status" value="1"/>
</dbReference>
<dbReference type="RefSeq" id="WP_166953478.1">
    <property type="nucleotide sequence ID" value="NZ_JAASQI010000006.1"/>
</dbReference>
<evidence type="ECO:0000256" key="2">
    <source>
        <dbReference type="PROSITE-ProRule" id="PRU00169"/>
    </source>
</evidence>
<comment type="caution">
    <text evidence="6">The sequence shown here is derived from an EMBL/GenBank/DDBJ whole genome shotgun (WGS) entry which is preliminary data.</text>
</comment>
<keyword evidence="1 3" id="KW-0238">DNA-binding</keyword>
<protein>
    <submittedName>
        <fullName evidence="6">Two-component system OmpR family response regulator</fullName>
    </submittedName>
</protein>
<evidence type="ECO:0000313" key="7">
    <source>
        <dbReference type="Proteomes" id="UP001429580"/>
    </source>
</evidence>
<dbReference type="PROSITE" id="PS50110">
    <property type="entry name" value="RESPONSE_REGULATORY"/>
    <property type="match status" value="1"/>
</dbReference>
<feature type="DNA-binding region" description="OmpR/PhoB-type" evidence="3">
    <location>
        <begin position="125"/>
        <end position="223"/>
    </location>
</feature>
<gene>
    <name evidence="6" type="ORF">FHS82_002605</name>
</gene>
<dbReference type="CDD" id="cd00383">
    <property type="entry name" value="trans_reg_C"/>
    <property type="match status" value="1"/>
</dbReference>
<evidence type="ECO:0000313" key="6">
    <source>
        <dbReference type="EMBL" id="NIJ58750.1"/>
    </source>
</evidence>
<dbReference type="Pfam" id="PF00072">
    <property type="entry name" value="Response_reg"/>
    <property type="match status" value="1"/>
</dbReference>
<dbReference type="Gene3D" id="1.10.10.10">
    <property type="entry name" value="Winged helix-like DNA-binding domain superfamily/Winged helix DNA-binding domain"/>
    <property type="match status" value="1"/>
</dbReference>
<evidence type="ECO:0000256" key="1">
    <source>
        <dbReference type="ARBA" id="ARBA00023125"/>
    </source>
</evidence>
<dbReference type="Gene3D" id="6.10.250.690">
    <property type="match status" value="1"/>
</dbReference>
<dbReference type="InterPro" id="IPR039420">
    <property type="entry name" value="WalR-like"/>
</dbReference>
<dbReference type="SMART" id="SM00862">
    <property type="entry name" value="Trans_reg_C"/>
    <property type="match status" value="1"/>
</dbReference>
<dbReference type="SUPFAM" id="SSF52172">
    <property type="entry name" value="CheY-like"/>
    <property type="match status" value="1"/>
</dbReference>
<keyword evidence="7" id="KW-1185">Reference proteome</keyword>
<keyword evidence="2" id="KW-0597">Phosphoprotein</keyword>
<evidence type="ECO:0000256" key="3">
    <source>
        <dbReference type="PROSITE-ProRule" id="PRU01091"/>
    </source>
</evidence>
<dbReference type="InterPro" id="IPR011006">
    <property type="entry name" value="CheY-like_superfamily"/>
</dbReference>
<feature type="domain" description="OmpR/PhoB-type" evidence="5">
    <location>
        <begin position="125"/>
        <end position="223"/>
    </location>
</feature>
<sequence length="228" mass="25426">MRILIVEDDDRTAGYIERALVETGHIADRVGDGPTGLAMASEGIYDVIILDQLLPELAGTEILAALRTAGNPIPVLMLSALGGTLDKVAALNAGADDYLVKPYATAELIARLEALLRRKRPDRRDHILRLGDFELDMVQRRARRGERRIDLQHREFLLVEYLMRHAGQVVTRTMLLEAAWPYDFEPKSNVVDMHIHRLRRKIDGGFASPLIHTIPGAGYLMRASNTAS</sequence>
<dbReference type="PANTHER" id="PTHR48111:SF76">
    <property type="entry name" value="TWO-COMPONENT RESPONSE REGULATOR"/>
    <property type="match status" value="1"/>
</dbReference>
<proteinExistence type="predicted"/>
<dbReference type="InterPro" id="IPR036388">
    <property type="entry name" value="WH-like_DNA-bd_sf"/>
</dbReference>
<accession>A0ABX0V4N5</accession>
<feature type="modified residue" description="4-aspartylphosphate" evidence="2">
    <location>
        <position position="51"/>
    </location>
</feature>
<dbReference type="PANTHER" id="PTHR48111">
    <property type="entry name" value="REGULATOR OF RPOS"/>
    <property type="match status" value="1"/>
</dbReference>
<name>A0ABX0V4N5_9HYPH</name>
<organism evidence="6 7">
    <name type="scientific">Pseudochelatococcus lubricantis</name>
    <dbReference type="NCBI Taxonomy" id="1538102"/>
    <lineage>
        <taxon>Bacteria</taxon>
        <taxon>Pseudomonadati</taxon>
        <taxon>Pseudomonadota</taxon>
        <taxon>Alphaproteobacteria</taxon>
        <taxon>Hyphomicrobiales</taxon>
        <taxon>Chelatococcaceae</taxon>
        <taxon>Pseudochelatococcus</taxon>
    </lineage>
</organism>
<reference evidence="6 7" key="1">
    <citation type="submission" date="2020-03" db="EMBL/GenBank/DDBJ databases">
        <title>Genomic Encyclopedia of Type Strains, Phase IV (KMG-IV): sequencing the most valuable type-strain genomes for metagenomic binning, comparative biology and taxonomic classification.</title>
        <authorList>
            <person name="Goeker M."/>
        </authorList>
    </citation>
    <scope>NUCLEOTIDE SEQUENCE [LARGE SCALE GENOMIC DNA]</scope>
    <source>
        <strain evidence="6 7">DSM 103870</strain>
    </source>
</reference>
<dbReference type="Pfam" id="PF00486">
    <property type="entry name" value="Trans_reg_C"/>
    <property type="match status" value="1"/>
</dbReference>
<dbReference type="InterPro" id="IPR001789">
    <property type="entry name" value="Sig_transdc_resp-reg_receiver"/>
</dbReference>
<evidence type="ECO:0000259" key="5">
    <source>
        <dbReference type="PROSITE" id="PS51755"/>
    </source>
</evidence>